<dbReference type="GO" id="GO:0043565">
    <property type="term" value="F:sequence-specific DNA binding"/>
    <property type="evidence" value="ECO:0007669"/>
    <property type="project" value="InterPro"/>
</dbReference>
<feature type="compositionally biased region" description="Basic and acidic residues" evidence="10">
    <location>
        <begin position="348"/>
        <end position="360"/>
    </location>
</feature>
<feature type="region of interest" description="Disordered" evidence="10">
    <location>
        <begin position="317"/>
        <end position="386"/>
    </location>
</feature>
<dbReference type="Gene3D" id="3.30.50.10">
    <property type="entry name" value="Erythroid Transcription Factor GATA-1, subunit A"/>
    <property type="match status" value="1"/>
</dbReference>
<dbReference type="InterPro" id="IPR001723">
    <property type="entry name" value="Nuclear_hrmn_rcpt"/>
</dbReference>
<proteinExistence type="inferred from homology"/>
<keyword evidence="6 9" id="KW-0804">Transcription</keyword>
<dbReference type="AlphaFoldDB" id="A0AAV2HYB4"/>
<evidence type="ECO:0000313" key="14">
    <source>
        <dbReference type="Proteomes" id="UP001497497"/>
    </source>
</evidence>
<feature type="compositionally biased region" description="Low complexity" evidence="10">
    <location>
        <begin position="322"/>
        <end position="336"/>
    </location>
</feature>
<evidence type="ECO:0000256" key="5">
    <source>
        <dbReference type="ARBA" id="ARBA00023125"/>
    </source>
</evidence>
<dbReference type="InterPro" id="IPR050234">
    <property type="entry name" value="Nuclear_hormone_rcpt_NR1"/>
</dbReference>
<dbReference type="GO" id="GO:0008270">
    <property type="term" value="F:zinc ion binding"/>
    <property type="evidence" value="ECO:0007669"/>
    <property type="project" value="UniProtKB-KW"/>
</dbReference>
<dbReference type="InterPro" id="IPR035500">
    <property type="entry name" value="NHR-like_dom_sf"/>
</dbReference>
<dbReference type="SUPFAM" id="SSF57716">
    <property type="entry name" value="Glucocorticoid receptor-like (DNA-binding domain)"/>
    <property type="match status" value="1"/>
</dbReference>
<dbReference type="PROSITE" id="PS00031">
    <property type="entry name" value="NUCLEAR_REC_DBD_1"/>
    <property type="match status" value="1"/>
</dbReference>
<dbReference type="PANTHER" id="PTHR24082:SF506">
    <property type="entry name" value="NR LBD DOMAIN-CONTAINING PROTEIN"/>
    <property type="match status" value="1"/>
</dbReference>
<reference evidence="13 14" key="1">
    <citation type="submission" date="2024-04" db="EMBL/GenBank/DDBJ databases">
        <authorList>
            <consortium name="Genoscope - CEA"/>
            <person name="William W."/>
        </authorList>
    </citation>
    <scope>NUCLEOTIDE SEQUENCE [LARGE SCALE GENOMIC DNA]</scope>
</reference>
<feature type="compositionally biased region" description="Polar residues" evidence="10">
    <location>
        <begin position="21"/>
        <end position="34"/>
    </location>
</feature>
<dbReference type="PROSITE" id="PS51843">
    <property type="entry name" value="NR_LBD"/>
    <property type="match status" value="1"/>
</dbReference>
<dbReference type="CDD" id="cd06916">
    <property type="entry name" value="NR_DBD_like"/>
    <property type="match status" value="1"/>
</dbReference>
<keyword evidence="3 9" id="KW-0862">Zinc</keyword>
<feature type="compositionally biased region" description="Polar residues" evidence="10">
    <location>
        <begin position="119"/>
        <end position="135"/>
    </location>
</feature>
<evidence type="ECO:0000256" key="3">
    <source>
        <dbReference type="ARBA" id="ARBA00022833"/>
    </source>
</evidence>
<organism evidence="13 14">
    <name type="scientific">Lymnaea stagnalis</name>
    <name type="common">Great pond snail</name>
    <name type="synonym">Helix stagnalis</name>
    <dbReference type="NCBI Taxonomy" id="6523"/>
    <lineage>
        <taxon>Eukaryota</taxon>
        <taxon>Metazoa</taxon>
        <taxon>Spiralia</taxon>
        <taxon>Lophotrochozoa</taxon>
        <taxon>Mollusca</taxon>
        <taxon>Gastropoda</taxon>
        <taxon>Heterobranchia</taxon>
        <taxon>Euthyneura</taxon>
        <taxon>Panpulmonata</taxon>
        <taxon>Hygrophila</taxon>
        <taxon>Lymnaeoidea</taxon>
        <taxon>Lymnaeidae</taxon>
        <taxon>Lymnaea</taxon>
    </lineage>
</organism>
<keyword evidence="8 9" id="KW-0539">Nucleus</keyword>
<feature type="compositionally biased region" description="Polar residues" evidence="10">
    <location>
        <begin position="79"/>
        <end position="110"/>
    </location>
</feature>
<dbReference type="SUPFAM" id="SSF48508">
    <property type="entry name" value="Nuclear receptor ligand-binding domain"/>
    <property type="match status" value="1"/>
</dbReference>
<dbReference type="Gene3D" id="1.10.565.10">
    <property type="entry name" value="Retinoid X Receptor"/>
    <property type="match status" value="1"/>
</dbReference>
<protein>
    <submittedName>
        <fullName evidence="13">Uncharacterized protein</fullName>
    </submittedName>
</protein>
<dbReference type="SMART" id="SM00430">
    <property type="entry name" value="HOLI"/>
    <property type="match status" value="1"/>
</dbReference>
<dbReference type="Pfam" id="PF00104">
    <property type="entry name" value="Hormone_recep"/>
    <property type="match status" value="1"/>
</dbReference>
<feature type="region of interest" description="Disordered" evidence="10">
    <location>
        <begin position="78"/>
        <end position="160"/>
    </location>
</feature>
<dbReference type="PANTHER" id="PTHR24082">
    <property type="entry name" value="NUCLEAR HORMONE RECEPTOR"/>
    <property type="match status" value="1"/>
</dbReference>
<evidence type="ECO:0000256" key="10">
    <source>
        <dbReference type="SAM" id="MobiDB-lite"/>
    </source>
</evidence>
<keyword evidence="1 9" id="KW-0479">Metal-binding</keyword>
<comment type="subcellular location">
    <subcellularLocation>
        <location evidence="9">Nucleus</location>
    </subcellularLocation>
</comment>
<evidence type="ECO:0000256" key="7">
    <source>
        <dbReference type="ARBA" id="ARBA00023170"/>
    </source>
</evidence>
<keyword evidence="2 9" id="KW-0863">Zinc-finger</keyword>
<name>A0AAV2HYB4_LYMST</name>
<evidence type="ECO:0000256" key="6">
    <source>
        <dbReference type="ARBA" id="ARBA00023163"/>
    </source>
</evidence>
<gene>
    <name evidence="13" type="ORF">GSLYS_00012932001</name>
</gene>
<evidence type="ECO:0000259" key="11">
    <source>
        <dbReference type="PROSITE" id="PS51030"/>
    </source>
</evidence>
<evidence type="ECO:0000259" key="12">
    <source>
        <dbReference type="PROSITE" id="PS51843"/>
    </source>
</evidence>
<accession>A0AAV2HYB4</accession>
<evidence type="ECO:0000313" key="13">
    <source>
        <dbReference type="EMBL" id="CAL1539111.1"/>
    </source>
</evidence>
<evidence type="ECO:0000256" key="9">
    <source>
        <dbReference type="RuleBase" id="RU004334"/>
    </source>
</evidence>
<feature type="region of interest" description="Disordered" evidence="10">
    <location>
        <begin position="21"/>
        <end position="43"/>
    </location>
</feature>
<dbReference type="EMBL" id="CAXITT010000326">
    <property type="protein sequence ID" value="CAL1539111.1"/>
    <property type="molecule type" value="Genomic_DNA"/>
</dbReference>
<sequence>MMRNSPAPIGSHVAYQTTHQQNQFSQHVGHNSNTSRERPIKHGDHFSSNQLVAYNHPSPSSTAPDIIQPHHVTRGALDFSSSKKCGSHATQHLPQRNHQPFEFFSQSPLNHSRDRPDSGHTSPPWYNTSMSSAVPTSPFPSVRNSHRDSSSSSYSSHSTVAMDASNHQVYSNDESFFEEQENRACGGAYPNDNGETVYLNDALDSNGYLISSRSPSVPYNENLQQRTPHHEGAYNRRANDFETAPISSGIAIDSKDIRERCDAIKFTEGLDYNVDPIKCESSDYSDASNEPYCSNPSSVSAGQPAYIGQQCYNSDTHGRCQSSNSSSSTPPHYSPSTLITPGSNGVDANKHNEYDNDQRSQKHYSSSNSEPNARLEKLKSSKGARGAQNLPPCRVCGNKASGLHFGVNTCEACNEFFRRSLKRGASYYCTKNRECQVYGKKRNACSYCRYQRCVEMGMSRDAIKTGRYSHKTRTEYAMEVEEFKQKEMHRAEQEKYVVLLADLVKYHDKYVKNTTRVPAAELLKHQSAYLNLYNTQREIELRHPPLSSNMINKKLLNGWSPDGEDLSLTMHDVEMTEKWLRNYINYAKNVPGFKELALPDQASLVRGTWFEFWFLGAFRGYNSDMRVVYYPNGRTFHEEEIVKVFGKEYTDFSFSLADRMVTLDVTPEEMVLIKTVCLTFPDRTPLQNKDAVERMHWMMVSCLLHTLEKNRPGDSAIFPLIVSKLVELRTLTDIAMRAHKSAIYQDVLKESPLLSEMVDTKTIYVNADPHGKSVSRTLVNNIPG</sequence>
<dbReference type="Pfam" id="PF00105">
    <property type="entry name" value="zf-C4"/>
    <property type="match status" value="1"/>
</dbReference>
<evidence type="ECO:0000256" key="1">
    <source>
        <dbReference type="ARBA" id="ARBA00022723"/>
    </source>
</evidence>
<comment type="caution">
    <text evidence="13">The sequence shown here is derived from an EMBL/GenBank/DDBJ whole genome shotgun (WGS) entry which is preliminary data.</text>
</comment>
<dbReference type="InterPro" id="IPR000536">
    <property type="entry name" value="Nucl_hrmn_rcpt_lig-bd"/>
</dbReference>
<dbReference type="InterPro" id="IPR013088">
    <property type="entry name" value="Znf_NHR/GATA"/>
</dbReference>
<dbReference type="GO" id="GO:0003700">
    <property type="term" value="F:DNA-binding transcription factor activity"/>
    <property type="evidence" value="ECO:0007669"/>
    <property type="project" value="InterPro"/>
</dbReference>
<evidence type="ECO:0000256" key="8">
    <source>
        <dbReference type="ARBA" id="ARBA00023242"/>
    </source>
</evidence>
<evidence type="ECO:0000256" key="2">
    <source>
        <dbReference type="ARBA" id="ARBA00022771"/>
    </source>
</evidence>
<dbReference type="PRINTS" id="PR00398">
    <property type="entry name" value="STRDHORMONER"/>
</dbReference>
<keyword evidence="7 9" id="KW-0675">Receptor</keyword>
<feature type="domain" description="NR LBD" evidence="12">
    <location>
        <begin position="542"/>
        <end position="761"/>
    </location>
</feature>
<dbReference type="PRINTS" id="PR00047">
    <property type="entry name" value="STROIDFINGER"/>
</dbReference>
<dbReference type="SMART" id="SM00399">
    <property type="entry name" value="ZnF_C4"/>
    <property type="match status" value="1"/>
</dbReference>
<comment type="similarity">
    <text evidence="9">Belongs to the nuclear hormone receptor family.</text>
</comment>
<dbReference type="Proteomes" id="UP001497497">
    <property type="component" value="Unassembled WGS sequence"/>
</dbReference>
<keyword evidence="4 9" id="KW-0805">Transcription regulation</keyword>
<dbReference type="InterPro" id="IPR001628">
    <property type="entry name" value="Znf_hrmn_rcpt"/>
</dbReference>
<keyword evidence="14" id="KW-1185">Reference proteome</keyword>
<evidence type="ECO:0000256" key="4">
    <source>
        <dbReference type="ARBA" id="ARBA00023015"/>
    </source>
</evidence>
<dbReference type="PROSITE" id="PS51030">
    <property type="entry name" value="NUCLEAR_REC_DBD_2"/>
    <property type="match status" value="1"/>
</dbReference>
<keyword evidence="5 9" id="KW-0238">DNA-binding</keyword>
<dbReference type="GO" id="GO:0005634">
    <property type="term" value="C:nucleus"/>
    <property type="evidence" value="ECO:0007669"/>
    <property type="project" value="UniProtKB-SubCell"/>
</dbReference>
<feature type="domain" description="Nuclear receptor" evidence="11">
    <location>
        <begin position="390"/>
        <end position="465"/>
    </location>
</feature>